<name>A0ABW2KCH2_9ACTN</name>
<proteinExistence type="inferred from homology"/>
<keyword evidence="3" id="KW-0520">NAD</keyword>
<dbReference type="PROSITE" id="PS00687">
    <property type="entry name" value="ALDEHYDE_DEHYDR_GLU"/>
    <property type="match status" value="1"/>
</dbReference>
<dbReference type="Pfam" id="PF00171">
    <property type="entry name" value="Aldedh"/>
    <property type="match status" value="1"/>
</dbReference>
<dbReference type="PROSITE" id="PS00070">
    <property type="entry name" value="ALDEHYDE_DEHYDR_CYS"/>
    <property type="match status" value="1"/>
</dbReference>
<sequence>MTPGLLVPAAEGAAFGDGRRTPSGGAMASVEPATGRVLATVRAADASDVRRAADAARRAQPAWAGLAATERAAVLRRASHRLGEHAAEVAEWLVREGGAVPAKADAEIRSVRDELRVAADLATRAPGTLLPTPPGRTSLARRVPLGVVGVISPWNFPLLLAMRAVAPALALGNAVLLKPDPNTPVAGGHVVARLFEEAGLPDGVLHVLPGDAEPGAALTADPDVAMVAFTGSTAVGRLVGATAGRLLKRASLELGGNNALIVLDDADLDAASSAGAWGSFFHQGQVCMAAGRHIVLEAVADEYLGRLARRAAALTVGDPWRDKVDLGPLINDAQADRVRRIVAESMAAGARVCAGGTGEGRFLRPTVLAGVTPEMPAFSEEIFGPVAPVTVVADEDEAVEVANRTEYGLVAAVQTGCERRGAAVAERLRTGIAHVNDQTIGDDAFVPFGGMGASGNGTRYGAEQSWEAFTQWRWLTSRPRAEALPF</sequence>
<evidence type="ECO:0000256" key="2">
    <source>
        <dbReference type="ARBA" id="ARBA00023002"/>
    </source>
</evidence>
<dbReference type="InterPro" id="IPR029510">
    <property type="entry name" value="Ald_DH_CS_GLU"/>
</dbReference>
<dbReference type="PANTHER" id="PTHR42986:SF1">
    <property type="entry name" value="BENZALDEHYDE DEHYDROGENASE YFMT"/>
    <property type="match status" value="1"/>
</dbReference>
<dbReference type="Proteomes" id="UP001596540">
    <property type="component" value="Unassembled WGS sequence"/>
</dbReference>
<dbReference type="InterPro" id="IPR016163">
    <property type="entry name" value="Ald_DH_C"/>
</dbReference>
<comment type="caution">
    <text evidence="7">The sequence shown here is derived from an EMBL/GenBank/DDBJ whole genome shotgun (WGS) entry which is preliminary data.</text>
</comment>
<evidence type="ECO:0000256" key="4">
    <source>
        <dbReference type="PROSITE-ProRule" id="PRU10007"/>
    </source>
</evidence>
<dbReference type="InterPro" id="IPR016160">
    <property type="entry name" value="Ald_DH_CS_CYS"/>
</dbReference>
<dbReference type="SUPFAM" id="SSF53720">
    <property type="entry name" value="ALDH-like"/>
    <property type="match status" value="1"/>
</dbReference>
<evidence type="ECO:0000256" key="1">
    <source>
        <dbReference type="ARBA" id="ARBA00009986"/>
    </source>
</evidence>
<feature type="domain" description="Aldehyde dehydrogenase" evidence="6">
    <location>
        <begin position="25"/>
        <end position="474"/>
    </location>
</feature>
<reference evidence="8" key="1">
    <citation type="journal article" date="2019" name="Int. J. Syst. Evol. Microbiol.">
        <title>The Global Catalogue of Microorganisms (GCM) 10K type strain sequencing project: providing services to taxonomists for standard genome sequencing and annotation.</title>
        <authorList>
            <consortium name="The Broad Institute Genomics Platform"/>
            <consortium name="The Broad Institute Genome Sequencing Center for Infectious Disease"/>
            <person name="Wu L."/>
            <person name="Ma J."/>
        </authorList>
    </citation>
    <scope>NUCLEOTIDE SEQUENCE [LARGE SCALE GENOMIC DNA]</scope>
    <source>
        <strain evidence="8">CGMCC 4.7382</strain>
    </source>
</reference>
<dbReference type="PANTHER" id="PTHR42986">
    <property type="entry name" value="BENZALDEHYDE DEHYDROGENASE YFMT"/>
    <property type="match status" value="1"/>
</dbReference>
<dbReference type="InterPro" id="IPR016161">
    <property type="entry name" value="Ald_DH/histidinol_DH"/>
</dbReference>
<organism evidence="7 8">
    <name type="scientific">Marinactinospora rubrisoli</name>
    <dbReference type="NCBI Taxonomy" id="2715399"/>
    <lineage>
        <taxon>Bacteria</taxon>
        <taxon>Bacillati</taxon>
        <taxon>Actinomycetota</taxon>
        <taxon>Actinomycetes</taxon>
        <taxon>Streptosporangiales</taxon>
        <taxon>Nocardiopsidaceae</taxon>
        <taxon>Marinactinospora</taxon>
    </lineage>
</organism>
<keyword evidence="2 5" id="KW-0560">Oxidoreductase</keyword>
<protein>
    <submittedName>
        <fullName evidence="7">Benzaldehyde dehydrogenase</fullName>
    </submittedName>
</protein>
<evidence type="ECO:0000313" key="7">
    <source>
        <dbReference type="EMBL" id="MFC7326968.1"/>
    </source>
</evidence>
<dbReference type="CDD" id="cd07152">
    <property type="entry name" value="ALDH_BenzADH"/>
    <property type="match status" value="1"/>
</dbReference>
<feature type="active site" evidence="4">
    <location>
        <position position="253"/>
    </location>
</feature>
<evidence type="ECO:0000313" key="8">
    <source>
        <dbReference type="Proteomes" id="UP001596540"/>
    </source>
</evidence>
<dbReference type="Gene3D" id="3.40.309.10">
    <property type="entry name" value="Aldehyde Dehydrogenase, Chain A, domain 2"/>
    <property type="match status" value="1"/>
</dbReference>
<accession>A0ABW2KCH2</accession>
<dbReference type="EMBL" id="JBHTBH010000002">
    <property type="protein sequence ID" value="MFC7326968.1"/>
    <property type="molecule type" value="Genomic_DNA"/>
</dbReference>
<dbReference type="InterPro" id="IPR015590">
    <property type="entry name" value="Aldehyde_DH_dom"/>
</dbReference>
<comment type="similarity">
    <text evidence="1 5">Belongs to the aldehyde dehydrogenase family.</text>
</comment>
<evidence type="ECO:0000259" key="6">
    <source>
        <dbReference type="Pfam" id="PF00171"/>
    </source>
</evidence>
<dbReference type="Gene3D" id="3.40.605.10">
    <property type="entry name" value="Aldehyde Dehydrogenase, Chain A, domain 1"/>
    <property type="match status" value="1"/>
</dbReference>
<evidence type="ECO:0000256" key="3">
    <source>
        <dbReference type="ARBA" id="ARBA00023027"/>
    </source>
</evidence>
<keyword evidence="8" id="KW-1185">Reference proteome</keyword>
<gene>
    <name evidence="7" type="ORF">ACFQRF_04370</name>
</gene>
<evidence type="ECO:0000256" key="5">
    <source>
        <dbReference type="RuleBase" id="RU003345"/>
    </source>
</evidence>
<dbReference type="RefSeq" id="WP_379869060.1">
    <property type="nucleotide sequence ID" value="NZ_JBHTBH010000002.1"/>
</dbReference>
<dbReference type="InterPro" id="IPR016162">
    <property type="entry name" value="Ald_DH_N"/>
</dbReference>